<feature type="transmembrane region" description="Helical" evidence="10">
    <location>
        <begin position="6"/>
        <end position="23"/>
    </location>
</feature>
<sequence>MNLVDNFPALLLLFLISTIYLLATFPKTSDDKKTTKTQPGGGEGRPPTRGWCEHIKELKIFLPLLVPKDVAIRRQMIFDYSVVMVCLGADRLIKLASPILLRQVVDVLASDDRAAKRLPWVEVLLFVICHSILGKVVSDVSSTYQSQATGRAEDAITVALYNKLLEQSAEYHENSKSGTVDSEERNGFKSYLDSVTRVSGLGLDTIQNWQTVSHFNRIDYERSRFEDAVRSCRKSWIQCSKPLRWSALAPKVVSCLGIGSVCLLGCYQILHSDRSAGDFAMLFQFWTGLISPMNNLVGIVAYADRFLADNHKIIEILRLETKVRDKEDATDFKLGKGSIEFNHVQFSYDGQREVVKDVSFKIEGGKTVAIVGETGGGKSTMFKLLCRAYDVTAGSVEIDGQDVRDVRMATLRDHISIVPQNIGVFNTTIYENLRYANLDATREQIEDACIAAALHKRILSLTNAYEEQVGEKGAKLSGGELQRLAIARALLRKTQIVLFDKATSNLDAETEDRIQTYLKKWYQGRTVIVVAHRLATVSNADMIISAAMGTKW</sequence>
<evidence type="ECO:0000256" key="8">
    <source>
        <dbReference type="ARBA" id="ARBA00023136"/>
    </source>
</evidence>
<keyword evidence="4 10" id="KW-0812">Transmembrane</keyword>
<keyword evidence="14" id="KW-1185">Reference proteome</keyword>
<evidence type="ECO:0000313" key="13">
    <source>
        <dbReference type="EMBL" id="KAK4216717.1"/>
    </source>
</evidence>
<dbReference type="PANTHER" id="PTHR24221:SF503">
    <property type="entry name" value="MITOCHONDRIAL POTASSIUM CHANNEL ATP-BINDING SUBUNIT"/>
    <property type="match status" value="1"/>
</dbReference>
<dbReference type="GO" id="GO:0005524">
    <property type="term" value="F:ATP binding"/>
    <property type="evidence" value="ECO:0007669"/>
    <property type="project" value="UniProtKB-KW"/>
</dbReference>
<keyword evidence="3" id="KW-1003">Cell membrane</keyword>
<protein>
    <submittedName>
        <fullName evidence="13">P-loop containing nucleoside triphosphate hydrolase protein</fullName>
    </submittedName>
</protein>
<dbReference type="PROSITE" id="PS00211">
    <property type="entry name" value="ABC_TRANSPORTER_1"/>
    <property type="match status" value="1"/>
</dbReference>
<dbReference type="SUPFAM" id="SSF52540">
    <property type="entry name" value="P-loop containing nucleoside triphosphate hydrolases"/>
    <property type="match status" value="1"/>
</dbReference>
<dbReference type="InterPro" id="IPR003593">
    <property type="entry name" value="AAA+_ATPase"/>
</dbReference>
<dbReference type="InterPro" id="IPR027417">
    <property type="entry name" value="P-loop_NTPase"/>
</dbReference>
<keyword evidence="8 10" id="KW-0472">Membrane</keyword>
<dbReference type="EMBL" id="MU858066">
    <property type="protein sequence ID" value="KAK4216717.1"/>
    <property type="molecule type" value="Genomic_DNA"/>
</dbReference>
<feature type="region of interest" description="Disordered" evidence="9">
    <location>
        <begin position="30"/>
        <end position="49"/>
    </location>
</feature>
<dbReference type="InterPro" id="IPR011527">
    <property type="entry name" value="ABC1_TM_dom"/>
</dbReference>
<keyword evidence="6" id="KW-0067">ATP-binding</keyword>
<evidence type="ECO:0000256" key="1">
    <source>
        <dbReference type="ARBA" id="ARBA00004651"/>
    </source>
</evidence>
<dbReference type="InterPro" id="IPR036640">
    <property type="entry name" value="ABC1_TM_sf"/>
</dbReference>
<dbReference type="PROSITE" id="PS50893">
    <property type="entry name" value="ABC_TRANSPORTER_2"/>
    <property type="match status" value="1"/>
</dbReference>
<dbReference type="Gene3D" id="3.40.50.300">
    <property type="entry name" value="P-loop containing nucleotide triphosphate hydrolases"/>
    <property type="match status" value="1"/>
</dbReference>
<reference evidence="13" key="2">
    <citation type="submission" date="2023-05" db="EMBL/GenBank/DDBJ databases">
        <authorList>
            <consortium name="Lawrence Berkeley National Laboratory"/>
            <person name="Steindorff A."/>
            <person name="Hensen N."/>
            <person name="Bonometti L."/>
            <person name="Westerberg I."/>
            <person name="Brannstrom I.O."/>
            <person name="Guillou S."/>
            <person name="Cros-Aarteil S."/>
            <person name="Calhoun S."/>
            <person name="Haridas S."/>
            <person name="Kuo A."/>
            <person name="Mondo S."/>
            <person name="Pangilinan J."/>
            <person name="Riley R."/>
            <person name="Labutti K."/>
            <person name="Andreopoulos B."/>
            <person name="Lipzen A."/>
            <person name="Chen C."/>
            <person name="Yanf M."/>
            <person name="Daum C."/>
            <person name="Ng V."/>
            <person name="Clum A."/>
            <person name="Ohm R."/>
            <person name="Martin F."/>
            <person name="Silar P."/>
            <person name="Natvig D."/>
            <person name="Lalanne C."/>
            <person name="Gautier V."/>
            <person name="Ament-Velasquez S.L."/>
            <person name="Kruys A."/>
            <person name="Hutchinson M.I."/>
            <person name="Powell A.J."/>
            <person name="Barry K."/>
            <person name="Miller A.N."/>
            <person name="Grigoriev I.V."/>
            <person name="Debuchy R."/>
            <person name="Gladieux P."/>
            <person name="Thoren M.H."/>
            <person name="Johannesson H."/>
        </authorList>
    </citation>
    <scope>NUCLEOTIDE SEQUENCE</scope>
    <source>
        <strain evidence="13">PSN293</strain>
    </source>
</reference>
<gene>
    <name evidence="13" type="ORF">QBC37DRAFT_397499</name>
</gene>
<dbReference type="Proteomes" id="UP001301769">
    <property type="component" value="Unassembled WGS sequence"/>
</dbReference>
<dbReference type="Pfam" id="PF00005">
    <property type="entry name" value="ABC_tran"/>
    <property type="match status" value="1"/>
</dbReference>
<evidence type="ECO:0000259" key="12">
    <source>
        <dbReference type="PROSITE" id="PS50929"/>
    </source>
</evidence>
<dbReference type="GO" id="GO:0005886">
    <property type="term" value="C:plasma membrane"/>
    <property type="evidence" value="ECO:0007669"/>
    <property type="project" value="UniProtKB-SubCell"/>
</dbReference>
<dbReference type="SMART" id="SM00382">
    <property type="entry name" value="AAA"/>
    <property type="match status" value="1"/>
</dbReference>
<dbReference type="FunFam" id="3.40.50.300:FF:000221">
    <property type="entry name" value="Multidrug ABC transporter ATP-binding protein"/>
    <property type="match status" value="1"/>
</dbReference>
<dbReference type="InterPro" id="IPR003439">
    <property type="entry name" value="ABC_transporter-like_ATP-bd"/>
</dbReference>
<organism evidence="13 14">
    <name type="scientific">Rhypophila decipiens</name>
    <dbReference type="NCBI Taxonomy" id="261697"/>
    <lineage>
        <taxon>Eukaryota</taxon>
        <taxon>Fungi</taxon>
        <taxon>Dikarya</taxon>
        <taxon>Ascomycota</taxon>
        <taxon>Pezizomycotina</taxon>
        <taxon>Sordariomycetes</taxon>
        <taxon>Sordariomycetidae</taxon>
        <taxon>Sordariales</taxon>
        <taxon>Naviculisporaceae</taxon>
        <taxon>Rhypophila</taxon>
    </lineage>
</organism>
<feature type="domain" description="ABC transmembrane type-1" evidence="12">
    <location>
        <begin position="188"/>
        <end position="305"/>
    </location>
</feature>
<dbReference type="SUPFAM" id="SSF90123">
    <property type="entry name" value="ABC transporter transmembrane region"/>
    <property type="match status" value="1"/>
</dbReference>
<evidence type="ECO:0000256" key="7">
    <source>
        <dbReference type="ARBA" id="ARBA00022989"/>
    </source>
</evidence>
<dbReference type="AlphaFoldDB" id="A0AAN6YIE1"/>
<dbReference type="InterPro" id="IPR039421">
    <property type="entry name" value="Type_1_exporter"/>
</dbReference>
<evidence type="ECO:0000313" key="14">
    <source>
        <dbReference type="Proteomes" id="UP001301769"/>
    </source>
</evidence>
<keyword evidence="7 10" id="KW-1133">Transmembrane helix</keyword>
<feature type="domain" description="ABC transporter" evidence="11">
    <location>
        <begin position="339"/>
        <end position="552"/>
    </location>
</feature>
<dbReference type="GO" id="GO:0140359">
    <property type="term" value="F:ABC-type transporter activity"/>
    <property type="evidence" value="ECO:0007669"/>
    <property type="project" value="InterPro"/>
</dbReference>
<evidence type="ECO:0000256" key="10">
    <source>
        <dbReference type="SAM" id="Phobius"/>
    </source>
</evidence>
<dbReference type="PANTHER" id="PTHR24221">
    <property type="entry name" value="ATP-BINDING CASSETTE SUB-FAMILY B"/>
    <property type="match status" value="1"/>
</dbReference>
<reference evidence="13" key="1">
    <citation type="journal article" date="2023" name="Mol. Phylogenet. Evol.">
        <title>Genome-scale phylogeny and comparative genomics of the fungal order Sordariales.</title>
        <authorList>
            <person name="Hensen N."/>
            <person name="Bonometti L."/>
            <person name="Westerberg I."/>
            <person name="Brannstrom I.O."/>
            <person name="Guillou S."/>
            <person name="Cros-Aarteil S."/>
            <person name="Calhoun S."/>
            <person name="Haridas S."/>
            <person name="Kuo A."/>
            <person name="Mondo S."/>
            <person name="Pangilinan J."/>
            <person name="Riley R."/>
            <person name="LaButti K."/>
            <person name="Andreopoulos B."/>
            <person name="Lipzen A."/>
            <person name="Chen C."/>
            <person name="Yan M."/>
            <person name="Daum C."/>
            <person name="Ng V."/>
            <person name="Clum A."/>
            <person name="Steindorff A."/>
            <person name="Ohm R.A."/>
            <person name="Martin F."/>
            <person name="Silar P."/>
            <person name="Natvig D.O."/>
            <person name="Lalanne C."/>
            <person name="Gautier V."/>
            <person name="Ament-Velasquez S.L."/>
            <person name="Kruys A."/>
            <person name="Hutchinson M.I."/>
            <person name="Powell A.J."/>
            <person name="Barry K."/>
            <person name="Miller A.N."/>
            <person name="Grigoriev I.V."/>
            <person name="Debuchy R."/>
            <person name="Gladieux P."/>
            <person name="Hiltunen Thoren M."/>
            <person name="Johannesson H."/>
        </authorList>
    </citation>
    <scope>NUCLEOTIDE SEQUENCE</scope>
    <source>
        <strain evidence="13">PSN293</strain>
    </source>
</reference>
<comment type="caution">
    <text evidence="13">The sequence shown here is derived from an EMBL/GenBank/DDBJ whole genome shotgun (WGS) entry which is preliminary data.</text>
</comment>
<keyword evidence="2" id="KW-0813">Transport</keyword>
<evidence type="ECO:0000256" key="4">
    <source>
        <dbReference type="ARBA" id="ARBA00022692"/>
    </source>
</evidence>
<evidence type="ECO:0000256" key="2">
    <source>
        <dbReference type="ARBA" id="ARBA00022448"/>
    </source>
</evidence>
<dbReference type="InterPro" id="IPR017871">
    <property type="entry name" value="ABC_transporter-like_CS"/>
</dbReference>
<evidence type="ECO:0000259" key="11">
    <source>
        <dbReference type="PROSITE" id="PS50893"/>
    </source>
</evidence>
<dbReference type="PROSITE" id="PS50929">
    <property type="entry name" value="ABC_TM1F"/>
    <property type="match status" value="1"/>
</dbReference>
<evidence type="ECO:0000256" key="9">
    <source>
        <dbReference type="SAM" id="MobiDB-lite"/>
    </source>
</evidence>
<dbReference type="Pfam" id="PF00664">
    <property type="entry name" value="ABC_membrane"/>
    <property type="match status" value="1"/>
</dbReference>
<dbReference type="Gene3D" id="1.20.1560.10">
    <property type="entry name" value="ABC transporter type 1, transmembrane domain"/>
    <property type="match status" value="2"/>
</dbReference>
<evidence type="ECO:0000256" key="3">
    <source>
        <dbReference type="ARBA" id="ARBA00022475"/>
    </source>
</evidence>
<evidence type="ECO:0000256" key="5">
    <source>
        <dbReference type="ARBA" id="ARBA00022741"/>
    </source>
</evidence>
<proteinExistence type="predicted"/>
<comment type="subcellular location">
    <subcellularLocation>
        <location evidence="1">Cell membrane</location>
        <topology evidence="1">Multi-pass membrane protein</topology>
    </subcellularLocation>
</comment>
<keyword evidence="5" id="KW-0547">Nucleotide-binding</keyword>
<evidence type="ECO:0000256" key="6">
    <source>
        <dbReference type="ARBA" id="ARBA00022840"/>
    </source>
</evidence>
<keyword evidence="13" id="KW-0378">Hydrolase</keyword>
<name>A0AAN6YIE1_9PEZI</name>
<dbReference type="GO" id="GO:0016887">
    <property type="term" value="F:ATP hydrolysis activity"/>
    <property type="evidence" value="ECO:0007669"/>
    <property type="project" value="InterPro"/>
</dbReference>
<accession>A0AAN6YIE1</accession>